<comment type="subcellular location">
    <subcellularLocation>
        <location evidence="4">Cytoplasm</location>
    </subcellularLocation>
</comment>
<keyword evidence="3 4" id="KW-0342">GTP-binding</keyword>
<dbReference type="SUPFAM" id="SSF52540">
    <property type="entry name" value="P-loop containing nucleoside triphosphate hydrolases"/>
    <property type="match status" value="1"/>
</dbReference>
<sequence>MIQWYPGHMAKAKRQFLEKLKMVDVVYELIDARIPYSSKNPDIIDMIGDKPHVVILMKGDLADPSQTNAWLKHYKSKGIPAISINAKKGQGLKEILKLTKTVLKSFFEKREEKGMKPRAIRAVCVGIPNVGKSTLINRFARKNIAQTGNKPGVTKAQQWIKYGKELELLDTPGILWPKFEDQSVGKKLAVTGAIKDTLLHLDDIALYAMNYLREHYAGAITARYKLKEDLEQELELPDLLLEITKIRGFRDDYERGAEMIIHELRNGQLGRITLERPDEVYREETNNQRD</sequence>
<evidence type="ECO:0000256" key="5">
    <source>
        <dbReference type="PIRSR" id="PIRSR006230-1"/>
    </source>
</evidence>
<evidence type="ECO:0000313" key="7">
    <source>
        <dbReference type="EMBL" id="GEK91595.1"/>
    </source>
</evidence>
<dbReference type="AlphaFoldDB" id="A0A511ATS7"/>
<accession>A0A511ATS7</accession>
<protein>
    <recommendedName>
        <fullName evidence="1 4">Ribosome biogenesis GTPase A</fullName>
    </recommendedName>
</protein>
<dbReference type="GO" id="GO:0003924">
    <property type="term" value="F:GTPase activity"/>
    <property type="evidence" value="ECO:0007669"/>
    <property type="project" value="TreeGrafter"/>
</dbReference>
<dbReference type="GO" id="GO:0005525">
    <property type="term" value="F:GTP binding"/>
    <property type="evidence" value="ECO:0007669"/>
    <property type="project" value="UniProtKB-KW"/>
</dbReference>
<dbReference type="InterPro" id="IPR027417">
    <property type="entry name" value="P-loop_NTPase"/>
</dbReference>
<dbReference type="Pfam" id="PF01926">
    <property type="entry name" value="MMR_HSR1"/>
    <property type="match status" value="1"/>
</dbReference>
<dbReference type="Proteomes" id="UP000321662">
    <property type="component" value="Unassembled WGS sequence"/>
</dbReference>
<feature type="binding site" evidence="5">
    <location>
        <begin position="129"/>
        <end position="134"/>
    </location>
    <ligand>
        <name>GTP</name>
        <dbReference type="ChEBI" id="CHEBI:37565"/>
    </ligand>
</feature>
<reference evidence="7 8" key="1">
    <citation type="submission" date="2019-07" db="EMBL/GenBank/DDBJ databases">
        <title>Whole genome shotgun sequence of Alkalibacterium kapii NBRC 103247.</title>
        <authorList>
            <person name="Hosoyama A."/>
            <person name="Uohara A."/>
            <person name="Ohji S."/>
            <person name="Ichikawa N."/>
        </authorList>
    </citation>
    <scope>NUCLEOTIDE SEQUENCE [LARGE SCALE GENOMIC DNA]</scope>
    <source>
        <strain evidence="7 8">NBRC 103247</strain>
    </source>
</reference>
<comment type="similarity">
    <text evidence="4">Belongs to the TRAFAC class YlqF/YawG GTPase family. MTG1 subfamily.</text>
</comment>
<dbReference type="EMBL" id="BJUY01000014">
    <property type="protein sequence ID" value="GEK91595.1"/>
    <property type="molecule type" value="Genomic_DNA"/>
</dbReference>
<dbReference type="PIRSF" id="PIRSF006230">
    <property type="entry name" value="MG442"/>
    <property type="match status" value="1"/>
</dbReference>
<gene>
    <name evidence="7" type="primary">ylqF</name>
    <name evidence="7" type="ORF">AKA01nite_12170</name>
</gene>
<evidence type="ECO:0000313" key="8">
    <source>
        <dbReference type="Proteomes" id="UP000321662"/>
    </source>
</evidence>
<dbReference type="PANTHER" id="PTHR45782:SF4">
    <property type="entry name" value="MITOCHONDRIAL RIBOSOME-ASSOCIATED GTPASE 1"/>
    <property type="match status" value="1"/>
</dbReference>
<name>A0A511ATS7_9LACT</name>
<feature type="binding site" evidence="5">
    <location>
        <position position="173"/>
    </location>
    <ligand>
        <name>GTP</name>
        <dbReference type="ChEBI" id="CHEBI:37565"/>
    </ligand>
</feature>
<comment type="caution">
    <text evidence="7">The sequence shown here is derived from an EMBL/GenBank/DDBJ whole genome shotgun (WGS) entry which is preliminary data.</text>
</comment>
<feature type="domain" description="CP-type G" evidence="6">
    <location>
        <begin position="13"/>
        <end position="177"/>
    </location>
</feature>
<dbReference type="GO" id="GO:0005737">
    <property type="term" value="C:cytoplasm"/>
    <property type="evidence" value="ECO:0007669"/>
    <property type="project" value="UniProtKB-SubCell"/>
</dbReference>
<dbReference type="Gene3D" id="3.40.50.300">
    <property type="entry name" value="P-loop containing nucleotide triphosphate hydrolases"/>
    <property type="match status" value="1"/>
</dbReference>
<dbReference type="GO" id="GO:0006412">
    <property type="term" value="P:translation"/>
    <property type="evidence" value="ECO:0007669"/>
    <property type="project" value="TreeGrafter"/>
</dbReference>
<evidence type="ECO:0000256" key="2">
    <source>
        <dbReference type="ARBA" id="ARBA00022741"/>
    </source>
</evidence>
<dbReference type="NCBIfam" id="TIGR03596">
    <property type="entry name" value="GTPase_YlqF"/>
    <property type="match status" value="1"/>
</dbReference>
<dbReference type="InterPro" id="IPR016478">
    <property type="entry name" value="GTPase_MTG1"/>
</dbReference>
<dbReference type="RefSeq" id="WP_146924421.1">
    <property type="nucleotide sequence ID" value="NZ_BJUY01000014.1"/>
</dbReference>
<comment type="function">
    <text evidence="4">Required for a late step of 50S ribosomal subunit assembly. Has GTPase activity.</text>
</comment>
<proteinExistence type="inferred from homology"/>
<organism evidence="7 8">
    <name type="scientific">Alkalibacterium kapii</name>
    <dbReference type="NCBI Taxonomy" id="426704"/>
    <lineage>
        <taxon>Bacteria</taxon>
        <taxon>Bacillati</taxon>
        <taxon>Bacillota</taxon>
        <taxon>Bacilli</taxon>
        <taxon>Lactobacillales</taxon>
        <taxon>Carnobacteriaceae</taxon>
        <taxon>Alkalibacterium</taxon>
    </lineage>
</organism>
<dbReference type="PROSITE" id="PS51721">
    <property type="entry name" value="G_CP"/>
    <property type="match status" value="1"/>
</dbReference>
<keyword evidence="8" id="KW-1185">Reference proteome</keyword>
<dbReference type="OrthoDB" id="9779790at2"/>
<dbReference type="CDD" id="cd01856">
    <property type="entry name" value="YlqF"/>
    <property type="match status" value="1"/>
</dbReference>
<dbReference type="InterPro" id="IPR019991">
    <property type="entry name" value="GTP-bd_ribosome_bgen"/>
</dbReference>
<dbReference type="PRINTS" id="PR00326">
    <property type="entry name" value="GTP1OBG"/>
</dbReference>
<evidence type="ECO:0000259" key="6">
    <source>
        <dbReference type="PROSITE" id="PS51721"/>
    </source>
</evidence>
<dbReference type="PANTHER" id="PTHR45782">
    <property type="entry name" value="MITOCHONDRIAL RIBOSOME-ASSOCIATED GTPASE 1"/>
    <property type="match status" value="1"/>
</dbReference>
<dbReference type="Gene3D" id="1.10.1580.10">
    <property type="match status" value="1"/>
</dbReference>
<dbReference type="InterPro" id="IPR023179">
    <property type="entry name" value="GTP-bd_ortho_bundle_sf"/>
</dbReference>
<keyword evidence="2 4" id="KW-0547">Nucleotide-binding</keyword>
<dbReference type="FunFam" id="3.40.50.300:FF:000590">
    <property type="entry name" value="Ribosome biogenesis GTPase A"/>
    <property type="match status" value="1"/>
</dbReference>
<dbReference type="InterPro" id="IPR030378">
    <property type="entry name" value="G_CP_dom"/>
</dbReference>
<evidence type="ECO:0000256" key="1">
    <source>
        <dbReference type="ARBA" id="ARBA00014898"/>
    </source>
</evidence>
<dbReference type="InterPro" id="IPR006073">
    <property type="entry name" value="GTP-bd"/>
</dbReference>
<evidence type="ECO:0000256" key="4">
    <source>
        <dbReference type="PIRNR" id="PIRNR006230"/>
    </source>
</evidence>
<keyword evidence="4" id="KW-0963">Cytoplasm</keyword>
<evidence type="ECO:0000256" key="3">
    <source>
        <dbReference type="ARBA" id="ARBA00023134"/>
    </source>
</evidence>